<keyword evidence="3" id="KW-1185">Reference proteome</keyword>
<feature type="region of interest" description="Disordered" evidence="1">
    <location>
        <begin position="27"/>
        <end position="62"/>
    </location>
</feature>
<dbReference type="Proteomes" id="UP000572051">
    <property type="component" value="Unassembled WGS sequence"/>
</dbReference>
<reference evidence="2 3" key="1">
    <citation type="submission" date="2020-07" db="EMBL/GenBank/DDBJ databases">
        <title>Sequencing the genomes of 1000 actinobacteria strains.</title>
        <authorList>
            <person name="Klenk H.-P."/>
        </authorList>
    </citation>
    <scope>NUCLEOTIDE SEQUENCE [LARGE SCALE GENOMIC DNA]</scope>
    <source>
        <strain evidence="2 3">DSM 44442</strain>
    </source>
</reference>
<accession>A0A7Z0ETQ8</accession>
<gene>
    <name evidence="2" type="ORF">HNR10_005973</name>
</gene>
<evidence type="ECO:0000313" key="2">
    <source>
        <dbReference type="EMBL" id="NYJ38092.1"/>
    </source>
</evidence>
<evidence type="ECO:0000313" key="3">
    <source>
        <dbReference type="Proteomes" id="UP000572051"/>
    </source>
</evidence>
<dbReference type="EMBL" id="JACCFS010000001">
    <property type="protein sequence ID" value="NYJ38092.1"/>
    <property type="molecule type" value="Genomic_DNA"/>
</dbReference>
<comment type="caution">
    <text evidence="2">The sequence shown here is derived from an EMBL/GenBank/DDBJ whole genome shotgun (WGS) entry which is preliminary data.</text>
</comment>
<protein>
    <submittedName>
        <fullName evidence="2">Uncharacterized protein</fullName>
    </submittedName>
</protein>
<evidence type="ECO:0000256" key="1">
    <source>
        <dbReference type="SAM" id="MobiDB-lite"/>
    </source>
</evidence>
<sequence length="111" mass="11803">MQRPQERRQGVGRVLAAGDGSVVQRLAGHPRHDRPQFVEPCAGRAAAHRDGQGQAGREQRQPPAFLELVVGVGVHALDPHSQLVPQAPQLVAPAALDLAQGQLGQVRVLVP</sequence>
<organism evidence="2 3">
    <name type="scientific">Nocardiopsis aegyptia</name>
    <dbReference type="NCBI Taxonomy" id="220378"/>
    <lineage>
        <taxon>Bacteria</taxon>
        <taxon>Bacillati</taxon>
        <taxon>Actinomycetota</taxon>
        <taxon>Actinomycetes</taxon>
        <taxon>Streptosporangiales</taxon>
        <taxon>Nocardiopsidaceae</taxon>
        <taxon>Nocardiopsis</taxon>
    </lineage>
</organism>
<name>A0A7Z0ETQ8_9ACTN</name>
<proteinExistence type="predicted"/>
<dbReference type="AlphaFoldDB" id="A0A7Z0ETQ8"/>